<dbReference type="Proteomes" id="UP001241110">
    <property type="component" value="Unassembled WGS sequence"/>
</dbReference>
<name>A0AAE3QY26_9BACT</name>
<gene>
    <name evidence="2" type="ORF">QNI16_32970</name>
</gene>
<sequence length="69" mass="7647">MKGTKGFNFFIVLGVASIPVFPFDLYVLNSENERVKLILTIPCLVFTLLALFVDGMLFIGLSGMFLLDS</sequence>
<evidence type="ECO:0000256" key="1">
    <source>
        <dbReference type="SAM" id="Phobius"/>
    </source>
</evidence>
<dbReference type="EMBL" id="JASJOS010000019">
    <property type="protein sequence ID" value="MDJ1485351.1"/>
    <property type="molecule type" value="Genomic_DNA"/>
</dbReference>
<protein>
    <submittedName>
        <fullName evidence="2">Uncharacterized protein</fullName>
    </submittedName>
</protein>
<feature type="transmembrane region" description="Helical" evidence="1">
    <location>
        <begin position="39"/>
        <end position="67"/>
    </location>
</feature>
<dbReference type="AlphaFoldDB" id="A0AAE3QY26"/>
<accession>A0AAE3QY26</accession>
<feature type="transmembrane region" description="Helical" evidence="1">
    <location>
        <begin position="6"/>
        <end position="27"/>
    </location>
</feature>
<keyword evidence="1" id="KW-1133">Transmembrane helix</keyword>
<keyword evidence="1" id="KW-0472">Membrane</keyword>
<evidence type="ECO:0000313" key="3">
    <source>
        <dbReference type="Proteomes" id="UP001241110"/>
    </source>
</evidence>
<comment type="caution">
    <text evidence="2">The sequence shown here is derived from an EMBL/GenBank/DDBJ whole genome shotgun (WGS) entry which is preliminary data.</text>
</comment>
<keyword evidence="1" id="KW-0812">Transmembrane</keyword>
<reference evidence="2" key="1">
    <citation type="submission" date="2023-05" db="EMBL/GenBank/DDBJ databases">
        <authorList>
            <person name="Zhang X."/>
        </authorList>
    </citation>
    <scope>NUCLEOTIDE SEQUENCE</scope>
    <source>
        <strain evidence="2">YF14B1</strain>
    </source>
</reference>
<organism evidence="2 3">
    <name type="scientific">Xanthocytophaga flava</name>
    <dbReference type="NCBI Taxonomy" id="3048013"/>
    <lineage>
        <taxon>Bacteria</taxon>
        <taxon>Pseudomonadati</taxon>
        <taxon>Bacteroidota</taxon>
        <taxon>Cytophagia</taxon>
        <taxon>Cytophagales</taxon>
        <taxon>Rhodocytophagaceae</taxon>
        <taxon>Xanthocytophaga</taxon>
    </lineage>
</organism>
<evidence type="ECO:0000313" key="2">
    <source>
        <dbReference type="EMBL" id="MDJ1485351.1"/>
    </source>
</evidence>
<proteinExistence type="predicted"/>
<dbReference type="RefSeq" id="WP_313987791.1">
    <property type="nucleotide sequence ID" value="NZ_JASJOS010000019.1"/>
</dbReference>